<feature type="domain" description="Kinesin motor" evidence="9">
    <location>
        <begin position="4"/>
        <end position="327"/>
    </location>
</feature>
<evidence type="ECO:0000256" key="7">
    <source>
        <dbReference type="PROSITE-ProRule" id="PRU00283"/>
    </source>
</evidence>
<dbReference type="FunFam" id="3.40.850.10:FF:000177">
    <property type="entry name" value="Kinesin-like protein"/>
    <property type="match status" value="1"/>
</dbReference>
<reference evidence="11" key="1">
    <citation type="submission" date="2025-08" db="UniProtKB">
        <authorList>
            <consortium name="RefSeq"/>
        </authorList>
    </citation>
    <scope>IDENTIFICATION</scope>
    <source>
        <tissue evidence="11">Gonads</tissue>
    </source>
</reference>
<evidence type="ECO:0000259" key="9">
    <source>
        <dbReference type="PROSITE" id="PS50067"/>
    </source>
</evidence>
<dbReference type="InParanoid" id="A0A1S3IIX9"/>
<feature type="binding site" evidence="7">
    <location>
        <begin position="86"/>
        <end position="93"/>
    </location>
    <ligand>
        <name>ATP</name>
        <dbReference type="ChEBI" id="CHEBI:30616"/>
    </ligand>
</feature>
<evidence type="ECO:0000256" key="4">
    <source>
        <dbReference type="ARBA" id="ARBA00023054"/>
    </source>
</evidence>
<dbReference type="GO" id="GO:0005874">
    <property type="term" value="C:microtubule"/>
    <property type="evidence" value="ECO:0007669"/>
    <property type="project" value="TreeGrafter"/>
</dbReference>
<organism evidence="10 11">
    <name type="scientific">Lingula anatina</name>
    <name type="common">Brachiopod</name>
    <name type="synonym">Lingula unguis</name>
    <dbReference type="NCBI Taxonomy" id="7574"/>
    <lineage>
        <taxon>Eukaryota</taxon>
        <taxon>Metazoa</taxon>
        <taxon>Spiralia</taxon>
        <taxon>Lophotrochozoa</taxon>
        <taxon>Brachiopoda</taxon>
        <taxon>Linguliformea</taxon>
        <taxon>Lingulata</taxon>
        <taxon>Lingulida</taxon>
        <taxon>Linguloidea</taxon>
        <taxon>Lingulidae</taxon>
        <taxon>Lingula</taxon>
    </lineage>
</organism>
<dbReference type="InterPro" id="IPR001752">
    <property type="entry name" value="Kinesin_motor_dom"/>
</dbReference>
<protein>
    <submittedName>
        <fullName evidence="11">Kinesin-like protein KIN-7L</fullName>
    </submittedName>
</protein>
<sequence>MSDNINVAVRVRPLIQREQTSGQKISWLVRDNTVTQLENEKQVGTSYVFDHVFDQHETNMDIYDQVAMGIVEESMKGFNGTIFAYGQTSSGKTHTMMGDKLNQGIIPLAMNAIFEGIEGTPEREYLLRVSYLEIYNEQLCDLLSDEKKKLKIHQDTENQVYVANLTEEMVTNADQILQLMKKGADRRKIGETNMNERSSRSHTIFRMIIESRERQDDSRKSVDGAVMVSHLNLVDLAGSERVSQTGATGVRFQEGCAINSSLFQLSQVIYNLSEGKSFIGFRDSKLTRILQNSLGGNSKTAIICTVTPASVEETHSTLKFASRAKNIKNKPQVNEVVSEAALLKRYKTELDNLKKKIEMMGNTEVQLENEELQRRLEEKEQLQKEQQDKIDILQKMVCVSSRTTDGDTAPKKRKLRRETWCPGKMTSRKSVGSFSGLSPLRNMSLSSFSPLMEIPEQKKKQELENSFVDFPNDRQVTEEKEVIRKTCDCQTDFLRDQLEEVMTLCEQLQTEKARKDEQLDSISQAVCTLEAHNMELEDTIKQLRGDLRDKDSELRELQEFTKMEAEIRENSTSPKHEQVDQLKHKIRQLEQLVKVTELNSQELEDNGKYKNEIEELKQKLVAKENELQQAYEQHETLKISSSDDMDKLHIKIVELETSLEHNNSELQTLQEQYDVLKAKSQDTDNMDDGKYQNEVEELKQLLVAKENELQQAYEQHETLKTSSSDDADKLQLKIGELEACLERNNSELQTLQEQHDVLKTKSQDTDDVDIGLYENEIKELKQLLVAKEDELQKTYEQHETLKISSSDDVDRLQIKIEELEACLESNNSELQTLQEQYDVLKAESQDNDNVDIGKYQNKIEEFKCELEAKEKELQQAYEQHETLKISSNDDVNKLQIKIEELEACLESNNSELQTLQEQYDVLKAKSQDVEDTDIGNYQNEMEELKQVLVAKENELQQAYEQHETLKTSSSDDMNKLQIKIVELETILEHNNSELQTLQEQYDVLKAKSQDTDNMVCALLYCLSIIIIVCM</sequence>
<dbReference type="Pfam" id="PF00225">
    <property type="entry name" value="Kinesin"/>
    <property type="match status" value="1"/>
</dbReference>
<keyword evidence="6" id="KW-0206">Cytoskeleton</keyword>
<gene>
    <name evidence="11" type="primary">LOC106164191</name>
</gene>
<dbReference type="SMART" id="SM00129">
    <property type="entry name" value="KISc"/>
    <property type="match status" value="1"/>
</dbReference>
<dbReference type="STRING" id="7574.A0A1S3IIX9"/>
<dbReference type="PROSITE" id="PS50067">
    <property type="entry name" value="KINESIN_MOTOR_2"/>
    <property type="match status" value="1"/>
</dbReference>
<evidence type="ECO:0000256" key="1">
    <source>
        <dbReference type="ARBA" id="ARBA00004245"/>
    </source>
</evidence>
<proteinExistence type="inferred from homology"/>
<dbReference type="AlphaFoldDB" id="A0A1S3IIX9"/>
<keyword evidence="3 7" id="KW-0067">ATP-binding</keyword>
<evidence type="ECO:0000256" key="6">
    <source>
        <dbReference type="ARBA" id="ARBA00023212"/>
    </source>
</evidence>
<feature type="coiled-coil region" evidence="8">
    <location>
        <begin position="491"/>
        <end position="1014"/>
    </location>
</feature>
<dbReference type="Gene3D" id="3.40.850.10">
    <property type="entry name" value="Kinesin motor domain"/>
    <property type="match status" value="1"/>
</dbReference>
<dbReference type="KEGG" id="lak:106164191"/>
<keyword evidence="5 7" id="KW-0505">Motor protein</keyword>
<evidence type="ECO:0000256" key="3">
    <source>
        <dbReference type="ARBA" id="ARBA00022840"/>
    </source>
</evidence>
<dbReference type="InterPro" id="IPR036961">
    <property type="entry name" value="Kinesin_motor_dom_sf"/>
</dbReference>
<keyword evidence="2 7" id="KW-0547">Nucleotide-binding</keyword>
<dbReference type="SUPFAM" id="SSF52540">
    <property type="entry name" value="P-loop containing nucleoside triphosphate hydrolases"/>
    <property type="match status" value="1"/>
</dbReference>
<name>A0A1S3IIX9_LINAN</name>
<dbReference type="GO" id="GO:0008017">
    <property type="term" value="F:microtubule binding"/>
    <property type="evidence" value="ECO:0007669"/>
    <property type="project" value="InterPro"/>
</dbReference>
<evidence type="ECO:0000256" key="2">
    <source>
        <dbReference type="ARBA" id="ARBA00022741"/>
    </source>
</evidence>
<dbReference type="OrthoDB" id="21525at2759"/>
<accession>A0A1S3IIX9</accession>
<dbReference type="GO" id="GO:0003777">
    <property type="term" value="F:microtubule motor activity"/>
    <property type="evidence" value="ECO:0007669"/>
    <property type="project" value="InterPro"/>
</dbReference>
<dbReference type="GO" id="GO:0005524">
    <property type="term" value="F:ATP binding"/>
    <property type="evidence" value="ECO:0007669"/>
    <property type="project" value="UniProtKB-UniRule"/>
</dbReference>
<keyword evidence="4 8" id="KW-0175">Coiled coil</keyword>
<dbReference type="PANTHER" id="PTHR47968">
    <property type="entry name" value="CENTROMERE PROTEIN E"/>
    <property type="match status" value="1"/>
</dbReference>
<dbReference type="InterPro" id="IPR019821">
    <property type="entry name" value="Kinesin_motor_CS"/>
</dbReference>
<dbReference type="RefSeq" id="XP_013397459.1">
    <property type="nucleotide sequence ID" value="XM_013542005.1"/>
</dbReference>
<comment type="similarity">
    <text evidence="7">Belongs to the TRAFAC class myosin-kinesin ATPase superfamily. Kinesin family.</text>
</comment>
<evidence type="ECO:0000313" key="10">
    <source>
        <dbReference type="Proteomes" id="UP000085678"/>
    </source>
</evidence>
<dbReference type="PANTHER" id="PTHR47968:SF75">
    <property type="entry name" value="CENTROMERE-ASSOCIATED PROTEIN E"/>
    <property type="match status" value="1"/>
</dbReference>
<dbReference type="GeneID" id="106164191"/>
<dbReference type="Proteomes" id="UP000085678">
    <property type="component" value="Unplaced"/>
</dbReference>
<evidence type="ECO:0000256" key="5">
    <source>
        <dbReference type="ARBA" id="ARBA00023175"/>
    </source>
</evidence>
<dbReference type="InterPro" id="IPR027417">
    <property type="entry name" value="P-loop_NTPase"/>
</dbReference>
<dbReference type="GO" id="GO:0000278">
    <property type="term" value="P:mitotic cell cycle"/>
    <property type="evidence" value="ECO:0007669"/>
    <property type="project" value="TreeGrafter"/>
</dbReference>
<dbReference type="GO" id="GO:0007018">
    <property type="term" value="P:microtubule-based movement"/>
    <property type="evidence" value="ECO:0007669"/>
    <property type="project" value="InterPro"/>
</dbReference>
<dbReference type="CDD" id="cd01374">
    <property type="entry name" value="KISc_CENP_E"/>
    <property type="match status" value="1"/>
</dbReference>
<dbReference type="InterPro" id="IPR027640">
    <property type="entry name" value="Kinesin-like_fam"/>
</dbReference>
<keyword evidence="10" id="KW-1185">Reference proteome</keyword>
<keyword evidence="6" id="KW-0963">Cytoplasm</keyword>
<dbReference type="PROSITE" id="PS00411">
    <property type="entry name" value="KINESIN_MOTOR_1"/>
    <property type="match status" value="1"/>
</dbReference>
<evidence type="ECO:0000256" key="8">
    <source>
        <dbReference type="SAM" id="Coils"/>
    </source>
</evidence>
<evidence type="ECO:0000313" key="11">
    <source>
        <dbReference type="RefSeq" id="XP_013397459.1"/>
    </source>
</evidence>
<feature type="coiled-coil region" evidence="8">
    <location>
        <begin position="336"/>
        <end position="396"/>
    </location>
</feature>
<dbReference type="PRINTS" id="PR00380">
    <property type="entry name" value="KINESINHEAVY"/>
</dbReference>
<comment type="subcellular location">
    <subcellularLocation>
        <location evidence="1">Cytoplasm</location>
        <location evidence="1">Cytoskeleton</location>
    </subcellularLocation>
</comment>